<proteinExistence type="predicted"/>
<evidence type="ECO:0000256" key="1">
    <source>
        <dbReference type="SAM" id="Coils"/>
    </source>
</evidence>
<dbReference type="AlphaFoldDB" id="A0A7S1EPL0"/>
<accession>A0A7S1EPL0</accession>
<name>A0A7S1EPL0_9RHOD</name>
<feature type="coiled-coil region" evidence="1">
    <location>
        <begin position="1"/>
        <end position="35"/>
    </location>
</feature>
<gene>
    <name evidence="2" type="ORF">TOLI1172_LOCUS561</name>
</gene>
<evidence type="ECO:0000313" key="2">
    <source>
        <dbReference type="EMBL" id="CAD8816173.1"/>
    </source>
</evidence>
<keyword evidence="1" id="KW-0175">Coiled coil</keyword>
<reference evidence="2" key="1">
    <citation type="submission" date="2021-01" db="EMBL/GenBank/DDBJ databases">
        <authorList>
            <person name="Corre E."/>
            <person name="Pelletier E."/>
            <person name="Niang G."/>
            <person name="Scheremetjew M."/>
            <person name="Finn R."/>
            <person name="Kale V."/>
            <person name="Holt S."/>
            <person name="Cochrane G."/>
            <person name="Meng A."/>
            <person name="Brown T."/>
            <person name="Cohen L."/>
        </authorList>
    </citation>
    <scope>NUCLEOTIDE SEQUENCE</scope>
    <source>
        <strain evidence="2">CCMP3278</strain>
    </source>
</reference>
<organism evidence="2">
    <name type="scientific">Timspurckia oligopyrenoides</name>
    <dbReference type="NCBI Taxonomy" id="708627"/>
    <lineage>
        <taxon>Eukaryota</taxon>
        <taxon>Rhodophyta</taxon>
        <taxon>Bangiophyceae</taxon>
        <taxon>Porphyridiales</taxon>
        <taxon>Porphyridiaceae</taxon>
        <taxon>Timspurckia</taxon>
    </lineage>
</organism>
<sequence>MEYLKRECKREGRRVEELKNRVKVLNERLNVVVENEWKKKNMRWKVQEMSNVVWVYAVLEYEMNERVKNVMEQGLDEMFQRKRQELSGETVSIVMWSFKTMKYRPSDEFMKKWMRISLEFLNKSSPQSLTHSIYAYVSVIVPNVLRNGGGNPVEEYLERWLVAFRLNMGAFQCAELTTTLYSLGKLRWMCEKGGYSCGDGEVLMDLMDGFFGMHEECVQHELYAMLLVRIDEFNEMKAFVNVFYGMAKLKFNVTESIFNEMWTKFERMVKNSSGISMNEVSSVILSLSEMDSVVKNEVLMVKSKMKVLEKVVDVKMVEESEGELRNGLNVVNSLCGMIRIGYHPSVKTVNEWMIDVGMEDEKVLVRVLWSVVKILTHLRVGECEEVKKMEKNLNDVCETLNGLDGMRNWEVCELSMVMWALEKVGDGVVECGDELLKKCAREVERRFCEKDKRLDGQCVSMMIWSVGRRKMRMLEGGINENGTVKMWMKMLEEYGRGMNLIEWWNVLKVCVFFEIQFPQQVMEVCSKVVEWGISGGASQIQRANELKLMMQLVHVNQDAE</sequence>
<dbReference type="EMBL" id="HBFP01000757">
    <property type="protein sequence ID" value="CAD8816173.1"/>
    <property type="molecule type" value="Transcribed_RNA"/>
</dbReference>
<protein>
    <submittedName>
        <fullName evidence="2">Uncharacterized protein</fullName>
    </submittedName>
</protein>